<dbReference type="Proteomes" id="UP000792457">
    <property type="component" value="Unassembled WGS sequence"/>
</dbReference>
<reference evidence="1" key="1">
    <citation type="submission" date="2013-04" db="EMBL/GenBank/DDBJ databases">
        <authorList>
            <person name="Qu J."/>
            <person name="Murali S.C."/>
            <person name="Bandaranaike D."/>
            <person name="Bellair M."/>
            <person name="Blankenburg K."/>
            <person name="Chao H."/>
            <person name="Dinh H."/>
            <person name="Doddapaneni H."/>
            <person name="Downs B."/>
            <person name="Dugan-Rocha S."/>
            <person name="Elkadiri S."/>
            <person name="Gnanaolivu R.D."/>
            <person name="Hernandez B."/>
            <person name="Javaid M."/>
            <person name="Jayaseelan J.C."/>
            <person name="Lee S."/>
            <person name="Li M."/>
            <person name="Ming W."/>
            <person name="Munidasa M."/>
            <person name="Muniz J."/>
            <person name="Nguyen L."/>
            <person name="Ongeri F."/>
            <person name="Osuji N."/>
            <person name="Pu L.-L."/>
            <person name="Puazo M."/>
            <person name="Qu C."/>
            <person name="Quiroz J."/>
            <person name="Raj R."/>
            <person name="Weissenberger G."/>
            <person name="Xin Y."/>
            <person name="Zou X."/>
            <person name="Han Y."/>
            <person name="Richards S."/>
            <person name="Worley K."/>
            <person name="Muzny D."/>
            <person name="Gibbs R."/>
        </authorList>
    </citation>
    <scope>NUCLEOTIDE SEQUENCE</scope>
    <source>
        <strain evidence="1">Sampled in the wild</strain>
    </source>
</reference>
<dbReference type="Pfam" id="PF03392">
    <property type="entry name" value="OS-D"/>
    <property type="match status" value="1"/>
</dbReference>
<gene>
    <name evidence="1" type="ORF">J437_LFUL013198</name>
</gene>
<reference evidence="1" key="2">
    <citation type="submission" date="2017-10" db="EMBL/GenBank/DDBJ databases">
        <title>Ladona fulva Genome sequencing and assembly.</title>
        <authorList>
            <person name="Murali S."/>
            <person name="Richards S."/>
            <person name="Bandaranaike D."/>
            <person name="Bellair M."/>
            <person name="Blankenburg K."/>
            <person name="Chao H."/>
            <person name="Dinh H."/>
            <person name="Doddapaneni H."/>
            <person name="Dugan-Rocha S."/>
            <person name="Elkadiri S."/>
            <person name="Gnanaolivu R."/>
            <person name="Hernandez B."/>
            <person name="Skinner E."/>
            <person name="Javaid M."/>
            <person name="Lee S."/>
            <person name="Li M."/>
            <person name="Ming W."/>
            <person name="Munidasa M."/>
            <person name="Muniz J."/>
            <person name="Nguyen L."/>
            <person name="Hughes D."/>
            <person name="Osuji N."/>
            <person name="Pu L.-L."/>
            <person name="Puazo M."/>
            <person name="Qu C."/>
            <person name="Quiroz J."/>
            <person name="Raj R."/>
            <person name="Weissenberger G."/>
            <person name="Xin Y."/>
            <person name="Zou X."/>
            <person name="Han Y."/>
            <person name="Worley K."/>
            <person name="Muzny D."/>
            <person name="Gibbs R."/>
        </authorList>
    </citation>
    <scope>NUCLEOTIDE SEQUENCE</scope>
    <source>
        <strain evidence="1">Sampled in the wild</strain>
    </source>
</reference>
<dbReference type="AlphaFoldDB" id="A0A8K0KI02"/>
<dbReference type="EMBL" id="KZ308765">
    <property type="protein sequence ID" value="KAG8234030.1"/>
    <property type="molecule type" value="Genomic_DNA"/>
</dbReference>
<keyword evidence="2" id="KW-1185">Reference proteome</keyword>
<dbReference type="PANTHER" id="PTHR11257:SF12">
    <property type="entry name" value="EJACULATORY BULB-SPECIFIC PROTEIN 3-RELATED"/>
    <property type="match status" value="1"/>
</dbReference>
<dbReference type="InterPro" id="IPR036682">
    <property type="entry name" value="OS_D_A10/PebIII_sf"/>
</dbReference>
<protein>
    <submittedName>
        <fullName evidence="1">Uncharacterized protein</fullName>
    </submittedName>
</protein>
<evidence type="ECO:0000313" key="1">
    <source>
        <dbReference type="EMBL" id="KAG8234030.1"/>
    </source>
</evidence>
<dbReference type="OrthoDB" id="6625994at2759"/>
<comment type="caution">
    <text evidence="1">The sequence shown here is derived from an EMBL/GenBank/DDBJ whole genome shotgun (WGS) entry which is preliminary data.</text>
</comment>
<dbReference type="SUPFAM" id="SSF100910">
    <property type="entry name" value="Chemosensory protein Csp2"/>
    <property type="match status" value="1"/>
</dbReference>
<dbReference type="InterPro" id="IPR005055">
    <property type="entry name" value="A10/PebIII"/>
</dbReference>
<organism evidence="1 2">
    <name type="scientific">Ladona fulva</name>
    <name type="common">Scarce chaser dragonfly</name>
    <name type="synonym">Libellula fulva</name>
    <dbReference type="NCBI Taxonomy" id="123851"/>
    <lineage>
        <taxon>Eukaryota</taxon>
        <taxon>Metazoa</taxon>
        <taxon>Ecdysozoa</taxon>
        <taxon>Arthropoda</taxon>
        <taxon>Hexapoda</taxon>
        <taxon>Insecta</taxon>
        <taxon>Pterygota</taxon>
        <taxon>Palaeoptera</taxon>
        <taxon>Odonata</taxon>
        <taxon>Epiprocta</taxon>
        <taxon>Anisoptera</taxon>
        <taxon>Libelluloidea</taxon>
        <taxon>Libellulidae</taxon>
        <taxon>Ladona</taxon>
    </lineage>
</organism>
<proteinExistence type="predicted"/>
<accession>A0A8K0KI02</accession>
<dbReference type="PANTHER" id="PTHR11257">
    <property type="entry name" value="CHEMOSENSORY PROTEIN-RELATED"/>
    <property type="match status" value="1"/>
</dbReference>
<name>A0A8K0KI02_LADFU</name>
<sequence>MYLKANETDCSKCTERQRTGIEKVIEYLSEQKKEQWMELLQKIDPEGKERAKYTLGVRNGYSPYA</sequence>
<dbReference type="Gene3D" id="1.10.2080.10">
    <property type="entry name" value="Insect odorant-binding protein A10/Ejaculatory bulb-specific protein 3"/>
    <property type="match status" value="1"/>
</dbReference>
<evidence type="ECO:0000313" key="2">
    <source>
        <dbReference type="Proteomes" id="UP000792457"/>
    </source>
</evidence>